<dbReference type="PANTHER" id="PTHR39214:SF1">
    <property type="entry name" value="MICROBODY (PEROXISOME) BIOGENESIS PROTEIN PEROXIN 8 (EUROFUNG)"/>
    <property type="match status" value="1"/>
</dbReference>
<sequence length="617" mass="68445">MLGGSDAAYQSLRRLLLSGPTNAKQLDAMSRNALYGSIGYYLSAMALCNVKDFSQAIVSSPPLWTALSVEEAEHTFVTRATSVVQALMFAVDERLDLIFDNLRRPTARAATSELTQWIQAILAGMKDTENNENPDLTSLLAQFAILTGLLRGVEAARIKSKGDDEKSSWVELHPNRLTKQLQKSWDEVLIELSNSCANEQQPTYLKRVIRVAIIAVTAPCIEFLPEKAINRFGDPEWIDTLFSSKLDTLWCATPLAGASREEVETASQPRLESLWSVLKTLLFAVTMTLDAVIETIVERCPSPSVLYDPPQDLQSKTGYPVMPTSNTPLPYLHIITDVIHIYLPLYFITSEFGLDGFEGYRKVFYSALDVLSRDPETCTQLVAALASITLDGSSPSELTVKNTGYGRHIHTTYFLLVAEQLVGNVPEAMIDQLILPICRPYLEDTSLQDAFESAHSVVLMLYTVHSPSTLELTPFYLHLLLNSFPKQLTDTQLTTALSTVVSSLSDRSDSLAWWCIEQLDLEISQARIADAKNDRISGLANSLAALVSHVNLVLLRSLLTKVEGQIFALPEGSSERLALVETTFNALADMNASTREEAMRWWLDRSPSFTRGMRVNP</sequence>
<proteinExistence type="predicted"/>
<protein>
    <submittedName>
        <fullName evidence="1">Uncharacterized protein</fullName>
    </submittedName>
</protein>
<dbReference type="AlphaFoldDB" id="A0AAJ5YQQ8"/>
<accession>A0AAJ5YQQ8</accession>
<evidence type="ECO:0000313" key="2">
    <source>
        <dbReference type="Proteomes" id="UP001219567"/>
    </source>
</evidence>
<evidence type="ECO:0000313" key="1">
    <source>
        <dbReference type="EMBL" id="WFC98311.1"/>
    </source>
</evidence>
<dbReference type="EMBL" id="CP119943">
    <property type="protein sequence ID" value="WFC98311.1"/>
    <property type="molecule type" value="Genomic_DNA"/>
</dbReference>
<dbReference type="InterPro" id="IPR055334">
    <property type="entry name" value="PEX8-like"/>
</dbReference>
<dbReference type="Proteomes" id="UP001219567">
    <property type="component" value="Chromosome 1"/>
</dbReference>
<reference evidence="1 2" key="1">
    <citation type="submission" date="2023-03" db="EMBL/GenBank/DDBJ databases">
        <title>Mating type loci evolution in Malassezia.</title>
        <authorList>
            <person name="Coelho M.A."/>
        </authorList>
    </citation>
    <scope>NUCLEOTIDE SEQUENCE [LARGE SCALE GENOMIC DNA]</scope>
    <source>
        <strain evidence="1 2">CBS 9725</strain>
    </source>
</reference>
<gene>
    <name evidence="1" type="ORF">MYAM1_001037</name>
</gene>
<name>A0AAJ5YQQ8_9BASI</name>
<keyword evidence="2" id="KW-1185">Reference proteome</keyword>
<organism evidence="1 2">
    <name type="scientific">Malassezia yamatoensis</name>
    <dbReference type="NCBI Taxonomy" id="253288"/>
    <lineage>
        <taxon>Eukaryota</taxon>
        <taxon>Fungi</taxon>
        <taxon>Dikarya</taxon>
        <taxon>Basidiomycota</taxon>
        <taxon>Ustilaginomycotina</taxon>
        <taxon>Malasseziomycetes</taxon>
        <taxon>Malasseziales</taxon>
        <taxon>Malasseziaceae</taxon>
        <taxon>Malassezia</taxon>
    </lineage>
</organism>
<dbReference type="PANTHER" id="PTHR39214">
    <property type="entry name" value="MICROBODY (PEROXISOME) BIOGENESIS PROTEIN PEROXIN 8 (EUROFUNG)"/>
    <property type="match status" value="1"/>
</dbReference>